<evidence type="ECO:0000313" key="6">
    <source>
        <dbReference type="Proteomes" id="UP001596031"/>
    </source>
</evidence>
<proteinExistence type="predicted"/>
<dbReference type="EMBL" id="JBHSMS010000040">
    <property type="protein sequence ID" value="MFC5512334.1"/>
    <property type="molecule type" value="Genomic_DNA"/>
</dbReference>
<name>A0ABW0PPD4_9BURK</name>
<dbReference type="InterPro" id="IPR045087">
    <property type="entry name" value="Cu-oxidase_fam"/>
</dbReference>
<dbReference type="CDD" id="cd13889">
    <property type="entry name" value="CuRO_3_BOD"/>
    <property type="match status" value="1"/>
</dbReference>
<protein>
    <submittedName>
        <fullName evidence="5">Multicopper oxidase family protein</fullName>
    </submittedName>
</protein>
<dbReference type="PROSITE" id="PS51318">
    <property type="entry name" value="TAT"/>
    <property type="match status" value="1"/>
</dbReference>
<dbReference type="CDD" id="cd13866">
    <property type="entry name" value="CuRO_2_BOD"/>
    <property type="match status" value="1"/>
</dbReference>
<keyword evidence="6" id="KW-1185">Reference proteome</keyword>
<dbReference type="Gene3D" id="2.60.40.420">
    <property type="entry name" value="Cupredoxins - blue copper proteins"/>
    <property type="match status" value="3"/>
</dbReference>
<dbReference type="Pfam" id="PF07732">
    <property type="entry name" value="Cu-oxidase_3"/>
    <property type="match status" value="1"/>
</dbReference>
<feature type="domain" description="Plastocyanin-like" evidence="3">
    <location>
        <begin position="510"/>
        <end position="626"/>
    </location>
</feature>
<dbReference type="SUPFAM" id="SSF49503">
    <property type="entry name" value="Cupredoxins"/>
    <property type="match status" value="3"/>
</dbReference>
<dbReference type="Pfam" id="PF07731">
    <property type="entry name" value="Cu-oxidase_2"/>
    <property type="match status" value="1"/>
</dbReference>
<reference evidence="6" key="1">
    <citation type="journal article" date="2019" name="Int. J. Syst. Evol. Microbiol.">
        <title>The Global Catalogue of Microorganisms (GCM) 10K type strain sequencing project: providing services to taxonomists for standard genome sequencing and annotation.</title>
        <authorList>
            <consortium name="The Broad Institute Genomics Platform"/>
            <consortium name="The Broad Institute Genome Sequencing Center for Infectious Disease"/>
            <person name="Wu L."/>
            <person name="Ma J."/>
        </authorList>
    </citation>
    <scope>NUCLEOTIDE SEQUENCE [LARGE SCALE GENOMIC DNA]</scope>
    <source>
        <strain evidence="6">CCUG 38813</strain>
    </source>
</reference>
<dbReference type="InterPro" id="IPR008972">
    <property type="entry name" value="Cupredoxin"/>
</dbReference>
<dbReference type="Proteomes" id="UP001596031">
    <property type="component" value="Unassembled WGS sequence"/>
</dbReference>
<comment type="subcellular location">
    <subcellularLocation>
        <location evidence="1">Periplasm</location>
    </subcellularLocation>
</comment>
<gene>
    <name evidence="5" type="ORF">ACFPOU_14505</name>
</gene>
<comment type="caution">
    <text evidence="5">The sequence shown here is derived from an EMBL/GenBank/DDBJ whole genome shotgun (WGS) entry which is preliminary data.</text>
</comment>
<sequence>MDTSDNQKQAQDAVNAGVTRRRLVGSGLAAAGLAAAGAAVLTGRDTGAAGAAGVDSALPATQPAAGTTTAATGTTGTTSVAPTGAVTGTASVRNDFMLSRVGTAPATPPFMVALPIPQVKQPKSSLSPEPGKYAHEDEAGRLPHQAWDRYPPRKFYELRVRQAKHSFHPHLPEQDIWGYDGLLPGPTFVASYGEPILVRIDNDLPENATGFGSPEISTHVHNAHTPSESDGFPGDYYSRTKYGPTLTRAGKFKDHHYPNKLSNSADFPDSDGDPEGALGTLWYHDHRMEFTGPNVYKGLAGFYLVFDNLDTGNERDERPGALCLPSGIGKYDIPLLFQDKTFDSGGYLYFNQFDPEGIVGDKFCVNGKIQPYFSVERRKYRFRALNGSSLRFYQFYLVHEGVYQKFHHIANDGNLLTAPLLTDRLRLAAAERGDIVIDFSKFPLGSKVYLVNRLEHLDGRGPTGRLLTPGTRILRFDVDADPAEEDLSRVPDVLRPLRAPVVPANTRVRRWDFDRENDLWTVNGRLFDVTKPAATIKLGVDEVWELRGKGSWSHPVHIHFEEARILTRNGLKPPPHERGRKDVFELRPGEVVRILICFEDFPGKYLMHCHNTIHEDHHMMVRFDVVP</sequence>
<evidence type="ECO:0000259" key="4">
    <source>
        <dbReference type="Pfam" id="PF07732"/>
    </source>
</evidence>
<dbReference type="InterPro" id="IPR011706">
    <property type="entry name" value="Cu-oxidase_C"/>
</dbReference>
<dbReference type="PANTHER" id="PTHR48267">
    <property type="entry name" value="CUPREDOXIN SUPERFAMILY PROTEIN"/>
    <property type="match status" value="1"/>
</dbReference>
<evidence type="ECO:0000256" key="1">
    <source>
        <dbReference type="ARBA" id="ARBA00004418"/>
    </source>
</evidence>
<dbReference type="InterPro" id="IPR011707">
    <property type="entry name" value="Cu-oxidase-like_N"/>
</dbReference>
<dbReference type="InterPro" id="IPR006311">
    <property type="entry name" value="TAT_signal"/>
</dbReference>
<dbReference type="RefSeq" id="WP_379722429.1">
    <property type="nucleotide sequence ID" value="NZ_JBHSMS010000040.1"/>
</dbReference>
<accession>A0ABW0PPD4</accession>
<feature type="domain" description="Plastocyanin-like" evidence="4">
    <location>
        <begin position="172"/>
        <end position="234"/>
    </location>
</feature>
<organism evidence="5 6">
    <name type="scientific">Massilia jejuensis</name>
    <dbReference type="NCBI Taxonomy" id="648894"/>
    <lineage>
        <taxon>Bacteria</taxon>
        <taxon>Pseudomonadati</taxon>
        <taxon>Pseudomonadota</taxon>
        <taxon>Betaproteobacteria</taxon>
        <taxon>Burkholderiales</taxon>
        <taxon>Oxalobacteraceae</taxon>
        <taxon>Telluria group</taxon>
        <taxon>Massilia</taxon>
    </lineage>
</organism>
<evidence type="ECO:0000256" key="2">
    <source>
        <dbReference type="SAM" id="MobiDB-lite"/>
    </source>
</evidence>
<feature type="region of interest" description="Disordered" evidence="2">
    <location>
        <begin position="58"/>
        <end position="82"/>
    </location>
</feature>
<evidence type="ECO:0000313" key="5">
    <source>
        <dbReference type="EMBL" id="MFC5512334.1"/>
    </source>
</evidence>
<evidence type="ECO:0000259" key="3">
    <source>
        <dbReference type="Pfam" id="PF07731"/>
    </source>
</evidence>
<dbReference type="PANTHER" id="PTHR48267:SF1">
    <property type="entry name" value="BILIRUBIN OXIDASE"/>
    <property type="match status" value="1"/>
</dbReference>